<dbReference type="EMBL" id="OX596088">
    <property type="protein sequence ID" value="CAI9709962.1"/>
    <property type="molecule type" value="Genomic_DNA"/>
</dbReference>
<dbReference type="Proteomes" id="UP001162501">
    <property type="component" value="Chromosome 4"/>
</dbReference>
<sequence>MGRLLSGPSQSPCPANRRQCVRALSNAARSSPSRPRLLLAGEEGKDIENPKDFSEEKEYYEPGMKAVQWPNLRNADTRYMF</sequence>
<accession>A0ACB0FB10</accession>
<organism evidence="1 2">
    <name type="scientific">Rangifer tarandus platyrhynchus</name>
    <name type="common">Svalbard reindeer</name>
    <dbReference type="NCBI Taxonomy" id="3082113"/>
    <lineage>
        <taxon>Eukaryota</taxon>
        <taxon>Metazoa</taxon>
        <taxon>Chordata</taxon>
        <taxon>Craniata</taxon>
        <taxon>Vertebrata</taxon>
        <taxon>Euteleostomi</taxon>
        <taxon>Mammalia</taxon>
        <taxon>Eutheria</taxon>
        <taxon>Laurasiatheria</taxon>
        <taxon>Artiodactyla</taxon>
        <taxon>Ruminantia</taxon>
        <taxon>Pecora</taxon>
        <taxon>Cervidae</taxon>
        <taxon>Odocoileinae</taxon>
        <taxon>Rangifer</taxon>
    </lineage>
</organism>
<proteinExistence type="predicted"/>
<name>A0ACB0FB10_RANTA</name>
<evidence type="ECO:0000313" key="1">
    <source>
        <dbReference type="EMBL" id="CAI9709962.1"/>
    </source>
</evidence>
<evidence type="ECO:0000313" key="2">
    <source>
        <dbReference type="Proteomes" id="UP001162501"/>
    </source>
</evidence>
<reference evidence="1" key="1">
    <citation type="submission" date="2023-05" db="EMBL/GenBank/DDBJ databases">
        <authorList>
            <consortium name="ELIXIR-Norway"/>
        </authorList>
    </citation>
    <scope>NUCLEOTIDE SEQUENCE</scope>
</reference>
<protein>
    <submittedName>
        <fullName evidence="1">Uncharacterized protein</fullName>
    </submittedName>
</protein>
<gene>
    <name evidence="1" type="ORF">MRATA1EN3_LOCUS21175</name>
</gene>